<reference evidence="3" key="1">
    <citation type="submission" date="2024-06" db="EMBL/GenBank/DDBJ databases">
        <title>Brevibacterium koreense sp. nov., isolated from jogae-jeotgal, a Korean fermented seafood.</title>
        <authorList>
            <person name="Whon T.W."/>
            <person name="Nam S."/>
            <person name="Kim Y."/>
        </authorList>
    </citation>
    <scope>NUCLEOTIDE SEQUENCE</scope>
    <source>
        <strain evidence="3">CBA3109</strain>
    </source>
</reference>
<gene>
    <name evidence="3" type="ORF">AAFP32_11960</name>
</gene>
<evidence type="ECO:0000256" key="2">
    <source>
        <dbReference type="SAM" id="Phobius"/>
    </source>
</evidence>
<protein>
    <submittedName>
        <fullName evidence="3">Uncharacterized protein</fullName>
    </submittedName>
</protein>
<dbReference type="AlphaFoldDB" id="A0AAU7UJ12"/>
<accession>A0AAU7UJ12</accession>
<feature type="compositionally biased region" description="Acidic residues" evidence="1">
    <location>
        <begin position="120"/>
        <end position="140"/>
    </location>
</feature>
<proteinExistence type="predicted"/>
<feature type="transmembrane region" description="Helical" evidence="2">
    <location>
        <begin position="21"/>
        <end position="42"/>
    </location>
</feature>
<keyword evidence="2" id="KW-1133">Transmembrane helix</keyword>
<dbReference type="RefSeq" id="WP_350269307.1">
    <property type="nucleotide sequence ID" value="NZ_CP158281.1"/>
</dbReference>
<evidence type="ECO:0000256" key="1">
    <source>
        <dbReference type="SAM" id="MobiDB-lite"/>
    </source>
</evidence>
<feature type="transmembrane region" description="Helical" evidence="2">
    <location>
        <begin position="62"/>
        <end position="81"/>
    </location>
</feature>
<evidence type="ECO:0000313" key="3">
    <source>
        <dbReference type="EMBL" id="XBV88268.1"/>
    </source>
</evidence>
<sequence>MKVITTDNAAATQTEHPWRSALRTVLQVALLAYPVFLTLPEILTIIDDSLGEYLPDEARTKLLLVATVITAGAGAIARIMVIPAIEKALRTIGAGAAPTELTFGNWAGADSDLVIPIEEPAADDVDDGDDAEPEGTADDEHDLAALAAIEVDNTPPPEDYRPRH</sequence>
<keyword evidence="2" id="KW-0472">Membrane</keyword>
<keyword evidence="2" id="KW-0812">Transmembrane</keyword>
<dbReference type="KEGG" id="bkr:AAFP32_11960"/>
<feature type="region of interest" description="Disordered" evidence="1">
    <location>
        <begin position="119"/>
        <end position="140"/>
    </location>
</feature>
<dbReference type="EMBL" id="CP158281">
    <property type="protein sequence ID" value="XBV88268.1"/>
    <property type="molecule type" value="Genomic_DNA"/>
</dbReference>
<organism evidence="3">
    <name type="scientific">Brevibacterium koreense</name>
    <dbReference type="NCBI Taxonomy" id="3140787"/>
    <lineage>
        <taxon>Bacteria</taxon>
        <taxon>Bacillati</taxon>
        <taxon>Actinomycetota</taxon>
        <taxon>Actinomycetes</taxon>
        <taxon>Micrococcales</taxon>
        <taxon>Brevibacteriaceae</taxon>
        <taxon>Brevibacterium</taxon>
    </lineage>
</organism>
<name>A0AAU7UJ12_9MICO</name>